<keyword evidence="2" id="KW-1185">Reference proteome</keyword>
<gene>
    <name evidence="1" type="ORF">HNQ80_000892</name>
</gene>
<accession>A0A841KMY8</accession>
<dbReference type="EMBL" id="JACHEN010000004">
    <property type="protein sequence ID" value="MBB6214807.1"/>
    <property type="molecule type" value="Genomic_DNA"/>
</dbReference>
<dbReference type="SUPFAM" id="SSF53448">
    <property type="entry name" value="Nucleotide-diphospho-sugar transferases"/>
    <property type="match status" value="1"/>
</dbReference>
<name>A0A841KMY8_9FIRM</name>
<evidence type="ECO:0008006" key="3">
    <source>
        <dbReference type="Google" id="ProtNLM"/>
    </source>
</evidence>
<protein>
    <recommendedName>
        <fullName evidence="3">Nucleotide-diphospho-sugar transferase</fullName>
    </recommendedName>
</protein>
<proteinExistence type="predicted"/>
<evidence type="ECO:0000313" key="1">
    <source>
        <dbReference type="EMBL" id="MBB6214807.1"/>
    </source>
</evidence>
<dbReference type="AlphaFoldDB" id="A0A841KMY8"/>
<dbReference type="RefSeq" id="WP_184308534.1">
    <property type="nucleotide sequence ID" value="NZ_JACHEN010000004.1"/>
</dbReference>
<evidence type="ECO:0000313" key="2">
    <source>
        <dbReference type="Proteomes" id="UP000579281"/>
    </source>
</evidence>
<sequence>MDRIHFSTVVSCKYIFKFVVMYQSLIYHYDNFHIYVLCIDDWTFRILSAINFDKVTLLGLEDIENEDLKRVRKQRIFHEYAWTVKPAVLYYVMTNFPSALYFAHIDADLCFFSSPFDLFSENPNAKLFLTKHHYSHMFSNHIDGGIYNTGFVGCSSQPEAYQAIAWWRKKCIEDCPLKINKEKQIYGDQRYVEDWETLFGGVHVVQSKGANVAVWNIDSYGLSIRDEELYVNDDKLIFYHFSHFSIYDKRAFNLTNFHKLSDQVIQFIYTPYMILISKAIENIHRICPEFKDGYVSHHRRSGNQYHEI</sequence>
<comment type="caution">
    <text evidence="1">The sequence shown here is derived from an EMBL/GenBank/DDBJ whole genome shotgun (WGS) entry which is preliminary data.</text>
</comment>
<dbReference type="InterPro" id="IPR029044">
    <property type="entry name" value="Nucleotide-diphossugar_trans"/>
</dbReference>
<organism evidence="1 2">
    <name type="scientific">Anaerosolibacter carboniphilus</name>
    <dbReference type="NCBI Taxonomy" id="1417629"/>
    <lineage>
        <taxon>Bacteria</taxon>
        <taxon>Bacillati</taxon>
        <taxon>Bacillota</taxon>
        <taxon>Clostridia</taxon>
        <taxon>Peptostreptococcales</taxon>
        <taxon>Thermotaleaceae</taxon>
        <taxon>Anaerosolibacter</taxon>
    </lineage>
</organism>
<dbReference type="Proteomes" id="UP000579281">
    <property type="component" value="Unassembled WGS sequence"/>
</dbReference>
<reference evidence="1 2" key="1">
    <citation type="submission" date="2020-08" db="EMBL/GenBank/DDBJ databases">
        <title>Genomic Encyclopedia of Type Strains, Phase IV (KMG-IV): sequencing the most valuable type-strain genomes for metagenomic binning, comparative biology and taxonomic classification.</title>
        <authorList>
            <person name="Goeker M."/>
        </authorList>
    </citation>
    <scope>NUCLEOTIDE SEQUENCE [LARGE SCALE GENOMIC DNA]</scope>
    <source>
        <strain evidence="1 2">DSM 103526</strain>
    </source>
</reference>